<evidence type="ECO:0000313" key="2">
    <source>
        <dbReference type="Proteomes" id="UP001303899"/>
    </source>
</evidence>
<dbReference type="Proteomes" id="UP001303899">
    <property type="component" value="Unassembled WGS sequence"/>
</dbReference>
<proteinExistence type="predicted"/>
<accession>A0ABU5S7R6</accession>
<name>A0ABU5S7R6_9BACT</name>
<gene>
    <name evidence="1" type="ORF">VB776_16370</name>
</gene>
<comment type="caution">
    <text evidence="1">The sequence shown here is derived from an EMBL/GenBank/DDBJ whole genome shotgun (WGS) entry which is preliminary data.</text>
</comment>
<protein>
    <submittedName>
        <fullName evidence="1">Uncharacterized protein</fullName>
    </submittedName>
</protein>
<evidence type="ECO:0000313" key="1">
    <source>
        <dbReference type="EMBL" id="MEA5404509.1"/>
    </source>
</evidence>
<dbReference type="RefSeq" id="WP_323697909.1">
    <property type="nucleotide sequence ID" value="NZ_JAYGIL010000021.1"/>
</dbReference>
<keyword evidence="2" id="KW-1185">Reference proteome</keyword>
<dbReference type="EMBL" id="JAYGIL010000021">
    <property type="protein sequence ID" value="MEA5404509.1"/>
    <property type="molecule type" value="Genomic_DNA"/>
</dbReference>
<sequence length="129" mass="14382">MTGGTIIYSKLTSPNPADKTPHVDAKKVEGGHQIVDTIEERDLIDAEIRREEMTCYVKDTGIIYQLEGGILNENWIPAFIRVEMPNNYALISSSTHKRFIIVTADEINNSGGTGLYLHNGIEPKEILLL</sequence>
<organism evidence="1 2">
    <name type="scientific">Arcicella gelida</name>
    <dbReference type="NCBI Taxonomy" id="2984195"/>
    <lineage>
        <taxon>Bacteria</taxon>
        <taxon>Pseudomonadati</taxon>
        <taxon>Bacteroidota</taxon>
        <taxon>Cytophagia</taxon>
        <taxon>Cytophagales</taxon>
        <taxon>Flectobacillaceae</taxon>
        <taxon>Arcicella</taxon>
    </lineage>
</organism>
<reference evidence="1 2" key="1">
    <citation type="submission" date="2023-12" db="EMBL/GenBank/DDBJ databases">
        <title>Novel species of the genus Arcicella isolated from rivers.</title>
        <authorList>
            <person name="Lu H."/>
        </authorList>
    </citation>
    <scope>NUCLEOTIDE SEQUENCE [LARGE SCALE GENOMIC DNA]</scope>
    <source>
        <strain evidence="1 2">DC2W</strain>
    </source>
</reference>